<keyword evidence="2" id="KW-1185">Reference proteome</keyword>
<accession>A0A840C312</accession>
<reference evidence="1 2" key="1">
    <citation type="submission" date="2020-08" db="EMBL/GenBank/DDBJ databases">
        <title>Genomic Encyclopedia of Type Strains, Phase IV (KMG-IV): sequencing the most valuable type-strain genomes for metagenomic binning, comparative biology and taxonomic classification.</title>
        <authorList>
            <person name="Goeker M."/>
        </authorList>
    </citation>
    <scope>NUCLEOTIDE SEQUENCE [LARGE SCALE GENOMIC DNA]</scope>
    <source>
        <strain evidence="1 2">DSM 103737</strain>
    </source>
</reference>
<dbReference type="InterPro" id="IPR010323">
    <property type="entry name" value="DUF924"/>
</dbReference>
<dbReference type="SUPFAM" id="SSF48452">
    <property type="entry name" value="TPR-like"/>
    <property type="match status" value="1"/>
</dbReference>
<sequence>MVAANADEIIAFWREAGYERWFTRDEAFDEEIRTRFLATHEAAAAGALNRWEETPEGVLALLILLDQFPRNLFRGTPRAFATDALARTVADRALTKGFDQKVPPELKGFFYLPFMHSENLVDQERCVALYEAAGDEKGLPYAVEHRDIIARFGRFPHRNPILGRATTEEEAAFLADGGFSG</sequence>
<dbReference type="Gene3D" id="1.25.40.10">
    <property type="entry name" value="Tetratricopeptide repeat domain"/>
    <property type="match status" value="1"/>
</dbReference>
<protein>
    <submittedName>
        <fullName evidence="1">Uncharacterized protein (DUF924 family)</fullName>
    </submittedName>
</protein>
<evidence type="ECO:0000313" key="2">
    <source>
        <dbReference type="Proteomes" id="UP000577362"/>
    </source>
</evidence>
<dbReference type="InterPro" id="IPR011990">
    <property type="entry name" value="TPR-like_helical_dom_sf"/>
</dbReference>
<dbReference type="RefSeq" id="WP_183317033.1">
    <property type="nucleotide sequence ID" value="NZ_JACIEN010000003.1"/>
</dbReference>
<name>A0A840C312_9HYPH</name>
<proteinExistence type="predicted"/>
<evidence type="ECO:0000313" key="1">
    <source>
        <dbReference type="EMBL" id="MBB4017889.1"/>
    </source>
</evidence>
<gene>
    <name evidence="1" type="ORF">GGR16_002923</name>
</gene>
<dbReference type="PANTHER" id="PTHR23004:SF7">
    <property type="entry name" value="DUF924-DOMAIN-CONTAINING PROTEIN"/>
    <property type="match status" value="1"/>
</dbReference>
<dbReference type="Pfam" id="PF06041">
    <property type="entry name" value="DUF924"/>
    <property type="match status" value="1"/>
</dbReference>
<dbReference type="AlphaFoldDB" id="A0A840C312"/>
<dbReference type="Gene3D" id="1.20.58.320">
    <property type="entry name" value="TPR-like"/>
    <property type="match status" value="1"/>
</dbReference>
<dbReference type="Proteomes" id="UP000577362">
    <property type="component" value="Unassembled WGS sequence"/>
</dbReference>
<dbReference type="PANTHER" id="PTHR23004">
    <property type="entry name" value="DOUBLECORTIN DOMAIN CONTAINING 2"/>
    <property type="match status" value="1"/>
</dbReference>
<dbReference type="EMBL" id="JACIEN010000003">
    <property type="protein sequence ID" value="MBB4017889.1"/>
    <property type="molecule type" value="Genomic_DNA"/>
</dbReference>
<organism evidence="1 2">
    <name type="scientific">Chelatococcus caeni</name>
    <dbReference type="NCBI Taxonomy" id="1348468"/>
    <lineage>
        <taxon>Bacteria</taxon>
        <taxon>Pseudomonadati</taxon>
        <taxon>Pseudomonadota</taxon>
        <taxon>Alphaproteobacteria</taxon>
        <taxon>Hyphomicrobiales</taxon>
        <taxon>Chelatococcaceae</taxon>
        <taxon>Chelatococcus</taxon>
    </lineage>
</organism>
<comment type="caution">
    <text evidence="1">The sequence shown here is derived from an EMBL/GenBank/DDBJ whole genome shotgun (WGS) entry which is preliminary data.</text>
</comment>